<dbReference type="OrthoDB" id="340359at2759"/>
<dbReference type="InterPro" id="IPR021122">
    <property type="entry name" value="RNA_ligase_dom_REL/Rnl2"/>
</dbReference>
<organism evidence="3 4">
    <name type="scientific">Paramecium octaurelia</name>
    <dbReference type="NCBI Taxonomy" id="43137"/>
    <lineage>
        <taxon>Eukaryota</taxon>
        <taxon>Sar</taxon>
        <taxon>Alveolata</taxon>
        <taxon>Ciliophora</taxon>
        <taxon>Intramacronucleata</taxon>
        <taxon>Oligohymenophorea</taxon>
        <taxon>Peniculida</taxon>
        <taxon>Parameciidae</taxon>
        <taxon>Paramecium</taxon>
    </lineage>
</organism>
<accession>A0A8S1WCS7</accession>
<gene>
    <name evidence="3" type="ORF">POCTA_138.1.T0810181</name>
</gene>
<proteinExistence type="predicted"/>
<dbReference type="OMA" id="QYDSQIT"/>
<keyword evidence="4" id="KW-1185">Reference proteome</keyword>
<evidence type="ECO:0000256" key="1">
    <source>
        <dbReference type="SAM" id="MobiDB-lite"/>
    </source>
</evidence>
<dbReference type="PANTHER" id="PTHR38566">
    <property type="entry name" value="RNA_LIG_T4_1 DOMAIN-CONTAINING PROTEIN"/>
    <property type="match status" value="1"/>
</dbReference>
<sequence>MNGVEQKNENQENEQNQQSKSQKKQKKIIDKLTQRTEEYFSQQQTINQGGISSSKSLAQISNNQLRKHQINRLVEECQKMKNLKEIPPEQVLKMVKTYDMLFAGQSKQVTLNEQNIQIIDIKLRVHNEFEDYLYSQHQLIHNTFRRGLCLLLLDNEYQILRKGLKKFFDINLKHFLKQGNSTTNKTEEIIHNYTFSCLPKDSEIKITQMEKVNGENAQISYIRTLDRWVIGSKNVTLICKDESELNQYDSQITNDPLDTRYRYAMKIAQEWFKIIGSSKNVDSIKKYLNDHTLIGEYCGNNEYQHFVQYDQVQVKFYALVPKVSAEFSVNCLHPDETLAILQSLELNTVRFNHIIAKNYQDFEKQLLDIIKTVSISKLSEVGEGNVIYFSDSQQECFSLAKLKSLEYRFKRKIREKLRLIITKDQNSNATLNKYIDEVTQLAKELNQLFEDLTQIDLNIDLAKKCFEATQIELIQKDANFKNFCVEMIDNKFISFLTEIEQEEKKENVFQSAYLKKNVI</sequence>
<dbReference type="PANTHER" id="PTHR38566:SF1">
    <property type="entry name" value="CHROMOSOME UNDETERMINED SCAFFOLD_18, WHOLE GENOME SHOTGUN SEQUENCE"/>
    <property type="match status" value="1"/>
</dbReference>
<evidence type="ECO:0000313" key="4">
    <source>
        <dbReference type="Proteomes" id="UP000683925"/>
    </source>
</evidence>
<reference evidence="3" key="1">
    <citation type="submission" date="2021-01" db="EMBL/GenBank/DDBJ databases">
        <authorList>
            <consortium name="Genoscope - CEA"/>
            <person name="William W."/>
        </authorList>
    </citation>
    <scope>NUCLEOTIDE SEQUENCE</scope>
</reference>
<feature type="domain" description="RNA ligase" evidence="2">
    <location>
        <begin position="208"/>
        <end position="392"/>
    </location>
</feature>
<dbReference type="EMBL" id="CAJJDP010000080">
    <property type="protein sequence ID" value="CAD8183636.1"/>
    <property type="molecule type" value="Genomic_DNA"/>
</dbReference>
<protein>
    <recommendedName>
        <fullName evidence="2">RNA ligase domain-containing protein</fullName>
    </recommendedName>
</protein>
<comment type="caution">
    <text evidence="3">The sequence shown here is derived from an EMBL/GenBank/DDBJ whole genome shotgun (WGS) entry which is preliminary data.</text>
</comment>
<evidence type="ECO:0000313" key="3">
    <source>
        <dbReference type="EMBL" id="CAD8183636.1"/>
    </source>
</evidence>
<dbReference type="Pfam" id="PF09414">
    <property type="entry name" value="RNA_ligase"/>
    <property type="match status" value="1"/>
</dbReference>
<dbReference type="Proteomes" id="UP000683925">
    <property type="component" value="Unassembled WGS sequence"/>
</dbReference>
<name>A0A8S1WCS7_PAROT</name>
<evidence type="ECO:0000259" key="2">
    <source>
        <dbReference type="Pfam" id="PF09414"/>
    </source>
</evidence>
<feature type="compositionally biased region" description="Basic and acidic residues" evidence="1">
    <location>
        <begin position="1"/>
        <end position="10"/>
    </location>
</feature>
<dbReference type="AlphaFoldDB" id="A0A8S1WCS7"/>
<feature type="region of interest" description="Disordered" evidence="1">
    <location>
        <begin position="1"/>
        <end position="28"/>
    </location>
</feature>